<evidence type="ECO:0000313" key="11">
    <source>
        <dbReference type="Proteomes" id="UP000295310"/>
    </source>
</evidence>
<comment type="similarity">
    <text evidence="2">Belongs to the MGMT family.</text>
</comment>
<dbReference type="PANTHER" id="PTHR10815">
    <property type="entry name" value="METHYLATED-DNA--PROTEIN-CYSTEINE METHYLTRANSFERASE"/>
    <property type="match status" value="1"/>
</dbReference>
<proteinExistence type="inferred from homology"/>
<evidence type="ECO:0000256" key="3">
    <source>
        <dbReference type="ARBA" id="ARBA00011918"/>
    </source>
</evidence>
<organism evidence="10 11">
    <name type="scientific">Macrococcus brunensis</name>
    <dbReference type="NCBI Taxonomy" id="198483"/>
    <lineage>
        <taxon>Bacteria</taxon>
        <taxon>Bacillati</taxon>
        <taxon>Bacillota</taxon>
        <taxon>Bacilli</taxon>
        <taxon>Bacillales</taxon>
        <taxon>Staphylococcaceae</taxon>
        <taxon>Macrococcus</taxon>
    </lineage>
</organism>
<evidence type="ECO:0000256" key="1">
    <source>
        <dbReference type="ARBA" id="ARBA00001286"/>
    </source>
</evidence>
<dbReference type="EMBL" id="SCWA01000001">
    <property type="protein sequence ID" value="TDL99040.1"/>
    <property type="molecule type" value="Genomic_DNA"/>
</dbReference>
<keyword evidence="11" id="KW-1185">Reference proteome</keyword>
<reference evidence="10 11" key="1">
    <citation type="submission" date="2019-01" db="EMBL/GenBank/DDBJ databases">
        <title>Draft genome sequences of the type strains of six Macrococcus species.</title>
        <authorList>
            <person name="Mazhar S."/>
            <person name="Altermann E."/>
            <person name="Hill C."/>
            <person name="Mcauliffe O."/>
        </authorList>
    </citation>
    <scope>NUCLEOTIDE SEQUENCE [LARGE SCALE GENOMIC DNA]</scope>
    <source>
        <strain evidence="10 11">CCM4811</strain>
    </source>
</reference>
<feature type="domain" description="Methylated-DNA-[protein]-cysteine S-methyltransferase DNA binding" evidence="9">
    <location>
        <begin position="85"/>
        <end position="165"/>
    </location>
</feature>
<evidence type="ECO:0000259" key="9">
    <source>
        <dbReference type="Pfam" id="PF01035"/>
    </source>
</evidence>
<evidence type="ECO:0000313" key="10">
    <source>
        <dbReference type="EMBL" id="TDL99040.1"/>
    </source>
</evidence>
<dbReference type="OrthoDB" id="9802228at2"/>
<dbReference type="Gene3D" id="1.10.10.10">
    <property type="entry name" value="Winged helix-like DNA-binding domain superfamily/Winged helix DNA-binding domain"/>
    <property type="match status" value="1"/>
</dbReference>
<dbReference type="EC" id="2.1.1.63" evidence="3"/>
<dbReference type="FunFam" id="1.10.10.10:FF:000214">
    <property type="entry name" value="Methylated-DNA--protein-cysteine methyltransferase"/>
    <property type="match status" value="1"/>
</dbReference>
<comment type="catalytic activity">
    <reaction evidence="8">
        <text>a 6-O-methyl-2'-deoxyguanosine in DNA + L-cysteinyl-[protein] = S-methyl-L-cysteinyl-[protein] + a 2'-deoxyguanosine in DNA</text>
        <dbReference type="Rhea" id="RHEA:24000"/>
        <dbReference type="Rhea" id="RHEA-COMP:10131"/>
        <dbReference type="Rhea" id="RHEA-COMP:10132"/>
        <dbReference type="Rhea" id="RHEA-COMP:11367"/>
        <dbReference type="Rhea" id="RHEA-COMP:11368"/>
        <dbReference type="ChEBI" id="CHEBI:29950"/>
        <dbReference type="ChEBI" id="CHEBI:82612"/>
        <dbReference type="ChEBI" id="CHEBI:85445"/>
        <dbReference type="ChEBI" id="CHEBI:85448"/>
        <dbReference type="EC" id="2.1.1.63"/>
    </reaction>
</comment>
<dbReference type="PROSITE" id="PS00374">
    <property type="entry name" value="MGMT"/>
    <property type="match status" value="1"/>
</dbReference>
<dbReference type="AlphaFoldDB" id="A0A4R6BGR8"/>
<evidence type="ECO:0000256" key="5">
    <source>
        <dbReference type="ARBA" id="ARBA00022679"/>
    </source>
</evidence>
<keyword evidence="5 10" id="KW-0808">Transferase</keyword>
<dbReference type="InterPro" id="IPR036388">
    <property type="entry name" value="WH-like_DNA-bd_sf"/>
</dbReference>
<comment type="caution">
    <text evidence="10">The sequence shown here is derived from an EMBL/GenBank/DDBJ whole genome shotgun (WGS) entry which is preliminary data.</text>
</comment>
<gene>
    <name evidence="10" type="ORF">ERX27_00935</name>
</gene>
<evidence type="ECO:0000256" key="4">
    <source>
        <dbReference type="ARBA" id="ARBA00022603"/>
    </source>
</evidence>
<keyword evidence="4 10" id="KW-0489">Methyltransferase</keyword>
<sequence>MSIWSVAMKQIYKSDFVLLDEKLIICSTDSGLCSFGHELPNINEVKWVTGEAADQQNQKYMDEMQAYAAGELPDFNWTYDLTGTSFQLEVWEALRTIPYGTTRTYSDVADMIGRAAAVRAVGGAIGRNPVLISIPCHRVIGKNGKLTGFSSGLHLKRRLLAIEAVPYND</sequence>
<keyword evidence="6" id="KW-0227">DNA damage</keyword>
<dbReference type="NCBIfam" id="TIGR00589">
    <property type="entry name" value="ogt"/>
    <property type="match status" value="1"/>
</dbReference>
<dbReference type="GO" id="GO:0006281">
    <property type="term" value="P:DNA repair"/>
    <property type="evidence" value="ECO:0007669"/>
    <property type="project" value="UniProtKB-KW"/>
</dbReference>
<dbReference type="GO" id="GO:0032259">
    <property type="term" value="P:methylation"/>
    <property type="evidence" value="ECO:0007669"/>
    <property type="project" value="UniProtKB-KW"/>
</dbReference>
<evidence type="ECO:0000256" key="6">
    <source>
        <dbReference type="ARBA" id="ARBA00022763"/>
    </source>
</evidence>
<name>A0A4R6BGR8_9STAP</name>
<evidence type="ECO:0000256" key="8">
    <source>
        <dbReference type="ARBA" id="ARBA00049348"/>
    </source>
</evidence>
<dbReference type="InterPro" id="IPR001497">
    <property type="entry name" value="MethylDNA_cys_MeTrfase_AS"/>
</dbReference>
<dbReference type="Proteomes" id="UP000295310">
    <property type="component" value="Unassembled WGS sequence"/>
</dbReference>
<dbReference type="CDD" id="cd06445">
    <property type="entry name" value="ATase"/>
    <property type="match status" value="1"/>
</dbReference>
<dbReference type="Pfam" id="PF01035">
    <property type="entry name" value="DNA_binding_1"/>
    <property type="match status" value="1"/>
</dbReference>
<evidence type="ECO:0000256" key="2">
    <source>
        <dbReference type="ARBA" id="ARBA00008711"/>
    </source>
</evidence>
<accession>A0A4R6BGR8</accession>
<dbReference type="SUPFAM" id="SSF46767">
    <property type="entry name" value="Methylated DNA-protein cysteine methyltransferase, C-terminal domain"/>
    <property type="match status" value="1"/>
</dbReference>
<comment type="catalytic activity">
    <reaction evidence="1">
        <text>a 4-O-methyl-thymidine in DNA + L-cysteinyl-[protein] = a thymidine in DNA + S-methyl-L-cysteinyl-[protein]</text>
        <dbReference type="Rhea" id="RHEA:53428"/>
        <dbReference type="Rhea" id="RHEA-COMP:10131"/>
        <dbReference type="Rhea" id="RHEA-COMP:10132"/>
        <dbReference type="Rhea" id="RHEA-COMP:13555"/>
        <dbReference type="Rhea" id="RHEA-COMP:13556"/>
        <dbReference type="ChEBI" id="CHEBI:29950"/>
        <dbReference type="ChEBI" id="CHEBI:82612"/>
        <dbReference type="ChEBI" id="CHEBI:137386"/>
        <dbReference type="ChEBI" id="CHEBI:137387"/>
        <dbReference type="EC" id="2.1.1.63"/>
    </reaction>
</comment>
<dbReference type="InterPro" id="IPR036217">
    <property type="entry name" value="MethylDNA_cys_MeTrfase_DNAb"/>
</dbReference>
<dbReference type="GO" id="GO:0003908">
    <property type="term" value="F:methylated-DNA-[protein]-cysteine S-methyltransferase activity"/>
    <property type="evidence" value="ECO:0007669"/>
    <property type="project" value="UniProtKB-EC"/>
</dbReference>
<keyword evidence="7" id="KW-0234">DNA repair</keyword>
<dbReference type="PANTHER" id="PTHR10815:SF5">
    <property type="entry name" value="METHYLATED-DNA--PROTEIN-CYSTEINE METHYLTRANSFERASE"/>
    <property type="match status" value="1"/>
</dbReference>
<dbReference type="InterPro" id="IPR014048">
    <property type="entry name" value="MethylDNA_cys_MeTrfase_DNA-bd"/>
</dbReference>
<evidence type="ECO:0000256" key="7">
    <source>
        <dbReference type="ARBA" id="ARBA00023204"/>
    </source>
</evidence>
<protein>
    <recommendedName>
        <fullName evidence="3">methylated-DNA--[protein]-cysteine S-methyltransferase</fullName>
        <ecNumber evidence="3">2.1.1.63</ecNumber>
    </recommendedName>
</protein>